<evidence type="ECO:0000313" key="3">
    <source>
        <dbReference type="EMBL" id="EDO39806.1"/>
    </source>
</evidence>
<evidence type="ECO:0000259" key="2">
    <source>
        <dbReference type="PROSITE" id="PS50003"/>
    </source>
</evidence>
<dbReference type="PROSITE" id="PS50003">
    <property type="entry name" value="PH_DOMAIN"/>
    <property type="match status" value="1"/>
</dbReference>
<dbReference type="STRING" id="45351.A7S8X3"/>
<dbReference type="InParanoid" id="A7S8X3"/>
<accession>A7S8X3</accession>
<evidence type="ECO:0000313" key="4">
    <source>
        <dbReference type="Proteomes" id="UP000001593"/>
    </source>
</evidence>
<dbReference type="EMBL" id="DS469600">
    <property type="protein sequence ID" value="EDO39806.1"/>
    <property type="molecule type" value="Genomic_DNA"/>
</dbReference>
<reference evidence="3 4" key="1">
    <citation type="journal article" date="2007" name="Science">
        <title>Sea anemone genome reveals ancestral eumetazoan gene repertoire and genomic organization.</title>
        <authorList>
            <person name="Putnam N.H."/>
            <person name="Srivastava M."/>
            <person name="Hellsten U."/>
            <person name="Dirks B."/>
            <person name="Chapman J."/>
            <person name="Salamov A."/>
            <person name="Terry A."/>
            <person name="Shapiro H."/>
            <person name="Lindquist E."/>
            <person name="Kapitonov V.V."/>
            <person name="Jurka J."/>
            <person name="Genikhovich G."/>
            <person name="Grigoriev I.V."/>
            <person name="Lucas S.M."/>
            <person name="Steele R.E."/>
            <person name="Finnerty J.R."/>
            <person name="Technau U."/>
            <person name="Martindale M.Q."/>
            <person name="Rokhsar D.S."/>
        </authorList>
    </citation>
    <scope>NUCLEOTIDE SEQUENCE [LARGE SCALE GENOMIC DNA]</scope>
    <source>
        <strain evidence="4">CH2 X CH6</strain>
    </source>
</reference>
<feature type="region of interest" description="Disordered" evidence="1">
    <location>
        <begin position="154"/>
        <end position="174"/>
    </location>
</feature>
<dbReference type="HOGENOM" id="CLU_1541925_0_0_1"/>
<protein>
    <recommendedName>
        <fullName evidence="2">PH domain-containing protein</fullName>
    </recommendedName>
</protein>
<sequence length="174" mass="19804">MEVKDSVSPLLKQQNILILTSPTHEKEPVLSAESDEEFVVWREALKQAVCDVNAWKKGCRTEMKVECPSTRKLPPAPKKLYDSIEVLLSPLGEFDEGWDYGKRVATHVFLRFLSPSSDESDENIPLPPRPELADVNSDSASTIKCTYDVWQRRKPERSSLREKKTQQDNSESSI</sequence>
<name>A7S8X3_NEMVE</name>
<feature type="region of interest" description="Disordered" evidence="1">
    <location>
        <begin position="116"/>
        <end position="139"/>
    </location>
</feature>
<dbReference type="Proteomes" id="UP000001593">
    <property type="component" value="Unassembled WGS sequence"/>
</dbReference>
<organism evidence="3 4">
    <name type="scientific">Nematostella vectensis</name>
    <name type="common">Starlet sea anemone</name>
    <dbReference type="NCBI Taxonomy" id="45351"/>
    <lineage>
        <taxon>Eukaryota</taxon>
        <taxon>Metazoa</taxon>
        <taxon>Cnidaria</taxon>
        <taxon>Anthozoa</taxon>
        <taxon>Hexacorallia</taxon>
        <taxon>Actiniaria</taxon>
        <taxon>Edwardsiidae</taxon>
        <taxon>Nematostella</taxon>
    </lineage>
</organism>
<dbReference type="AlphaFoldDB" id="A7S8X3"/>
<keyword evidence="4" id="KW-1185">Reference proteome</keyword>
<dbReference type="InterPro" id="IPR001849">
    <property type="entry name" value="PH_domain"/>
</dbReference>
<feature type="domain" description="PH" evidence="2">
    <location>
        <begin position="1"/>
        <end position="50"/>
    </location>
</feature>
<feature type="compositionally biased region" description="Basic and acidic residues" evidence="1">
    <location>
        <begin position="154"/>
        <end position="166"/>
    </location>
</feature>
<gene>
    <name evidence="3" type="ORF">NEMVEDRAFT_v1g243654</name>
</gene>
<proteinExistence type="predicted"/>
<evidence type="ECO:0000256" key="1">
    <source>
        <dbReference type="SAM" id="MobiDB-lite"/>
    </source>
</evidence>